<sequence length="167" mass="19689">KNLCPRKLAIKAMIEITFDEPVKVEPIKKQILHGYEEDISGEVYVYSLEEIVAEKMRAILQHLKKLENRGWSRSRARDYYDLWKILNCYSGKLKMEIIPPLFLEKCKVRDVEFSGPEIFFNKTLLEYVGNTWEQWLGPLVPDLPPFKPIINDLKQKIFDIFQNESVV</sequence>
<proteinExistence type="predicted"/>
<evidence type="ECO:0000313" key="1">
    <source>
        <dbReference type="EMBL" id="GAI00530.1"/>
    </source>
</evidence>
<name>X1LDP4_9ZZZZ</name>
<dbReference type="InterPro" id="IPR014942">
    <property type="entry name" value="AbiEii"/>
</dbReference>
<dbReference type="AlphaFoldDB" id="X1LDP4"/>
<reference evidence="1" key="1">
    <citation type="journal article" date="2014" name="Front. Microbiol.">
        <title>High frequency of phylogenetically diverse reductive dehalogenase-homologous genes in deep subseafloor sedimentary metagenomes.</title>
        <authorList>
            <person name="Kawai M."/>
            <person name="Futagami T."/>
            <person name="Toyoda A."/>
            <person name="Takaki Y."/>
            <person name="Nishi S."/>
            <person name="Hori S."/>
            <person name="Arai W."/>
            <person name="Tsubouchi T."/>
            <person name="Morono Y."/>
            <person name="Uchiyama I."/>
            <person name="Ito T."/>
            <person name="Fujiyama A."/>
            <person name="Inagaki F."/>
            <person name="Takami H."/>
        </authorList>
    </citation>
    <scope>NUCLEOTIDE SEQUENCE</scope>
    <source>
        <strain evidence="1">Expedition CK06-06</strain>
    </source>
</reference>
<accession>X1LDP4</accession>
<protein>
    <submittedName>
        <fullName evidence="1">Uncharacterized protein</fullName>
    </submittedName>
</protein>
<dbReference type="Pfam" id="PF08843">
    <property type="entry name" value="AbiEii"/>
    <property type="match status" value="1"/>
</dbReference>
<organism evidence="1">
    <name type="scientific">marine sediment metagenome</name>
    <dbReference type="NCBI Taxonomy" id="412755"/>
    <lineage>
        <taxon>unclassified sequences</taxon>
        <taxon>metagenomes</taxon>
        <taxon>ecological metagenomes</taxon>
    </lineage>
</organism>
<dbReference type="EMBL" id="BARV01003208">
    <property type="protein sequence ID" value="GAI00530.1"/>
    <property type="molecule type" value="Genomic_DNA"/>
</dbReference>
<feature type="non-terminal residue" evidence="1">
    <location>
        <position position="1"/>
    </location>
</feature>
<gene>
    <name evidence="1" type="ORF">S06H3_07798</name>
</gene>
<comment type="caution">
    <text evidence="1">The sequence shown here is derived from an EMBL/GenBank/DDBJ whole genome shotgun (WGS) entry which is preliminary data.</text>
</comment>